<dbReference type="EMBL" id="JBHGPK010000001">
    <property type="protein sequence ID" value="MFC2249052.1"/>
    <property type="molecule type" value="Genomic_DNA"/>
</dbReference>
<proteinExistence type="predicted"/>
<dbReference type="InterPro" id="IPR001926">
    <property type="entry name" value="TrpB-like_PALP"/>
</dbReference>
<dbReference type="GO" id="GO:0004794">
    <property type="term" value="F:threonine deaminase activity"/>
    <property type="evidence" value="ECO:0007669"/>
    <property type="project" value="UniProtKB-EC"/>
</dbReference>
<dbReference type="Proteomes" id="UP001595190">
    <property type="component" value="Unassembled WGS sequence"/>
</dbReference>
<dbReference type="PANTHER" id="PTHR48078:SF6">
    <property type="entry name" value="L-THREONINE DEHYDRATASE CATABOLIC TDCB"/>
    <property type="match status" value="1"/>
</dbReference>
<evidence type="ECO:0000256" key="2">
    <source>
        <dbReference type="ARBA" id="ARBA00022898"/>
    </source>
</evidence>
<dbReference type="NCBIfam" id="NF005680">
    <property type="entry name" value="PRK07476.1"/>
    <property type="match status" value="1"/>
</dbReference>
<name>A0ABV6ZA22_9HYPH</name>
<evidence type="ECO:0000256" key="3">
    <source>
        <dbReference type="ARBA" id="ARBA00023239"/>
    </source>
</evidence>
<dbReference type="PROSITE" id="PS00165">
    <property type="entry name" value="DEHYDRATASE_SER_THR"/>
    <property type="match status" value="1"/>
</dbReference>
<dbReference type="PANTHER" id="PTHR48078">
    <property type="entry name" value="THREONINE DEHYDRATASE, MITOCHONDRIAL-RELATED"/>
    <property type="match status" value="1"/>
</dbReference>
<organism evidence="5 6">
    <name type="scientific">Labrys neptuniae</name>
    <dbReference type="NCBI Taxonomy" id="376174"/>
    <lineage>
        <taxon>Bacteria</taxon>
        <taxon>Pseudomonadati</taxon>
        <taxon>Pseudomonadota</taxon>
        <taxon>Alphaproteobacteria</taxon>
        <taxon>Hyphomicrobiales</taxon>
        <taxon>Xanthobacteraceae</taxon>
        <taxon>Labrys</taxon>
    </lineage>
</organism>
<evidence type="ECO:0000256" key="1">
    <source>
        <dbReference type="ARBA" id="ARBA00001933"/>
    </source>
</evidence>
<evidence type="ECO:0000313" key="5">
    <source>
        <dbReference type="EMBL" id="MFC2249052.1"/>
    </source>
</evidence>
<keyword evidence="2" id="KW-0663">Pyridoxal phosphate</keyword>
<feature type="domain" description="Tryptophan synthase beta chain-like PALP" evidence="4">
    <location>
        <begin position="18"/>
        <end position="308"/>
    </location>
</feature>
<gene>
    <name evidence="5" type="primary">eutB</name>
    <name evidence="5" type="ORF">ACETRX_05465</name>
</gene>
<dbReference type="RefSeq" id="WP_394309040.1">
    <property type="nucleotide sequence ID" value="NZ_JBHGPK010000001.1"/>
</dbReference>
<keyword evidence="3 5" id="KW-0456">Lyase</keyword>
<dbReference type="NCBIfam" id="TIGR02991">
    <property type="entry name" value="ectoine_eutB"/>
    <property type="match status" value="1"/>
</dbReference>
<dbReference type="Pfam" id="PF00291">
    <property type="entry name" value="PALP"/>
    <property type="match status" value="1"/>
</dbReference>
<dbReference type="SUPFAM" id="SSF53686">
    <property type="entry name" value="Tryptophan synthase beta subunit-like PLP-dependent enzymes"/>
    <property type="match status" value="1"/>
</dbReference>
<dbReference type="EC" id="4.3.1.19" evidence="5"/>
<dbReference type="InterPro" id="IPR050147">
    <property type="entry name" value="Ser/Thr_Dehydratase"/>
</dbReference>
<dbReference type="Gene3D" id="3.40.50.1100">
    <property type="match status" value="2"/>
</dbReference>
<comment type="cofactor">
    <cofactor evidence="1">
        <name>pyridoxal 5'-phosphate</name>
        <dbReference type="ChEBI" id="CHEBI:597326"/>
    </cofactor>
</comment>
<reference evidence="5 6" key="1">
    <citation type="submission" date="2024-09" db="EMBL/GenBank/DDBJ databases">
        <title>Description of Labrys sedimenti sp. nov., isolated from a diclofenac-degrading enrichment culture, and genome-based reclassification of Labrys portucalensis as a later heterotypic synonym of Labrys neptuniae.</title>
        <authorList>
            <person name="Tancsics A."/>
            <person name="Csepanyi A."/>
        </authorList>
    </citation>
    <scope>NUCLEOTIDE SEQUENCE [LARGE SCALE GENOMIC DNA]</scope>
    <source>
        <strain evidence="5 6">LMG 23412</strain>
    </source>
</reference>
<dbReference type="CDD" id="cd01562">
    <property type="entry name" value="Thr-dehyd"/>
    <property type="match status" value="1"/>
</dbReference>
<comment type="caution">
    <text evidence="5">The sequence shown here is derived from an EMBL/GenBank/DDBJ whole genome shotgun (WGS) entry which is preliminary data.</text>
</comment>
<evidence type="ECO:0000259" key="4">
    <source>
        <dbReference type="Pfam" id="PF00291"/>
    </source>
</evidence>
<protein>
    <submittedName>
        <fullName evidence="5">Hydroxyectoine utilization dehydratase EutB</fullName>
        <ecNumber evidence="5">4.3.1.19</ecNumber>
    </submittedName>
</protein>
<dbReference type="InterPro" id="IPR014333">
    <property type="entry name" value="Ectoine_EutB"/>
</dbReference>
<evidence type="ECO:0000313" key="6">
    <source>
        <dbReference type="Proteomes" id="UP001595190"/>
    </source>
</evidence>
<accession>A0ABV6ZA22</accession>
<sequence length="326" mass="33192">MPVAVTIDEIRAAHARIAGHVVRTPLRPALSLSRDGSPVHLKLETRQTTGSFKLRGATNAVLSLDASAQGGAAGVVTASTGNHGRAVAHAAKARGIRAVVCMSQLVPANKVEAVRALGAEVRIVGCSQDDAQDEVDRLVAEGGLAEIPPFDHPAVIAGQGTIGLEIIADLPDVELVLVPLSGGGLAGGIGAAVKALRPQAKVVGISMARGAAMHASLLAGKPVEVEELPTLADSLGGGIGLANRYSFALCRDFLDEVILLSEEEVAAGIRHAFTAEDEIVEGAAGVGIAALLAGKLRPSGSTAIVVSGRNIDPELHRRIVEEGVAA</sequence>
<dbReference type="InterPro" id="IPR036052">
    <property type="entry name" value="TrpB-like_PALP_sf"/>
</dbReference>
<dbReference type="InterPro" id="IPR000634">
    <property type="entry name" value="Ser/Thr_deHydtase_PyrdxlP-BS"/>
</dbReference>